<comment type="caution">
    <text evidence="3">The sequence shown here is derived from an EMBL/GenBank/DDBJ whole genome shotgun (WGS) entry which is preliminary data.</text>
</comment>
<name>A0ABQ7CN73_BRACR</name>
<accession>A0ABQ7CN73</accession>
<evidence type="ECO:0000313" key="4">
    <source>
        <dbReference type="Proteomes" id="UP000266723"/>
    </source>
</evidence>
<feature type="signal peptide" evidence="2">
    <location>
        <begin position="1"/>
        <end position="25"/>
    </location>
</feature>
<keyword evidence="2" id="KW-0732">Signal</keyword>
<evidence type="ECO:0000313" key="3">
    <source>
        <dbReference type="EMBL" id="KAF3561130.1"/>
    </source>
</evidence>
<feature type="compositionally biased region" description="Basic and acidic residues" evidence="1">
    <location>
        <begin position="145"/>
        <end position="154"/>
    </location>
</feature>
<proteinExistence type="predicted"/>
<keyword evidence="4" id="KW-1185">Reference proteome</keyword>
<protein>
    <recommendedName>
        <fullName evidence="5">Secreted protein</fullName>
    </recommendedName>
</protein>
<feature type="chain" id="PRO_5046890033" description="Secreted protein" evidence="2">
    <location>
        <begin position="26"/>
        <end position="165"/>
    </location>
</feature>
<evidence type="ECO:0000256" key="1">
    <source>
        <dbReference type="SAM" id="MobiDB-lite"/>
    </source>
</evidence>
<evidence type="ECO:0000256" key="2">
    <source>
        <dbReference type="SAM" id="SignalP"/>
    </source>
</evidence>
<organism evidence="3 4">
    <name type="scientific">Brassica cretica</name>
    <name type="common">Mustard</name>
    <dbReference type="NCBI Taxonomy" id="69181"/>
    <lineage>
        <taxon>Eukaryota</taxon>
        <taxon>Viridiplantae</taxon>
        <taxon>Streptophyta</taxon>
        <taxon>Embryophyta</taxon>
        <taxon>Tracheophyta</taxon>
        <taxon>Spermatophyta</taxon>
        <taxon>Magnoliopsida</taxon>
        <taxon>eudicotyledons</taxon>
        <taxon>Gunneridae</taxon>
        <taxon>Pentapetalae</taxon>
        <taxon>rosids</taxon>
        <taxon>malvids</taxon>
        <taxon>Brassicales</taxon>
        <taxon>Brassicaceae</taxon>
        <taxon>Brassiceae</taxon>
        <taxon>Brassica</taxon>
    </lineage>
</organism>
<sequence length="165" mass="18844">MSFNTNLLNILIILYVCLNWGCSEGAREKQRRELDFHTIRLSSLFPSSSAPCVLSTRGETRLFQILTVWFPTTRDRYFDGASVSYCGRETCRCSADKLQQKTTSQIPVMSLSRWNKGHGLLQVFLYTTASRIEVPKISCAKMKLKDPQKRDQMQAKHPGVHSPQI</sequence>
<feature type="region of interest" description="Disordered" evidence="1">
    <location>
        <begin position="145"/>
        <end position="165"/>
    </location>
</feature>
<dbReference type="EMBL" id="QGKV02000759">
    <property type="protein sequence ID" value="KAF3561130.1"/>
    <property type="molecule type" value="Genomic_DNA"/>
</dbReference>
<reference evidence="3 4" key="1">
    <citation type="journal article" date="2020" name="BMC Genomics">
        <title>Intraspecific diversification of the crop wild relative Brassica cretica Lam. using demographic model selection.</title>
        <authorList>
            <person name="Kioukis A."/>
            <person name="Michalopoulou V.A."/>
            <person name="Briers L."/>
            <person name="Pirintsos S."/>
            <person name="Studholme D.J."/>
            <person name="Pavlidis P."/>
            <person name="Sarris P.F."/>
        </authorList>
    </citation>
    <scope>NUCLEOTIDE SEQUENCE [LARGE SCALE GENOMIC DNA]</scope>
    <source>
        <strain evidence="4">cv. PFS-1207/04</strain>
    </source>
</reference>
<gene>
    <name evidence="3" type="ORF">DY000_02019297</name>
</gene>
<dbReference type="Proteomes" id="UP000266723">
    <property type="component" value="Unassembled WGS sequence"/>
</dbReference>
<evidence type="ECO:0008006" key="5">
    <source>
        <dbReference type="Google" id="ProtNLM"/>
    </source>
</evidence>